<reference evidence="1" key="1">
    <citation type="submission" date="2015-11" db="EMBL/GenBank/DDBJ databases">
        <title>De novo transcriptome assembly of four potential Pierce s Disease insect vectors from Arizona vineyards.</title>
        <authorList>
            <person name="Tassone E.E."/>
        </authorList>
    </citation>
    <scope>NUCLEOTIDE SEQUENCE</scope>
</reference>
<dbReference type="AlphaFoldDB" id="A0A1B6K0H4"/>
<feature type="non-terminal residue" evidence="1">
    <location>
        <position position="1"/>
    </location>
</feature>
<gene>
    <name evidence="1" type="ORF">g.31739</name>
</gene>
<proteinExistence type="predicted"/>
<sequence>TNFITGTLESEHSLKTTGKKAFLFVSRLSPETECDDLKNFLYDKKKADYIVEKLTSKYPDQYSSFKVGLPLTILNDVYSPSFWPNEVFVSRFRLRPNYLNKQYSSSNTKTLTSVTTLSDKPNSYFLEQNEDPPQKD</sequence>
<name>A0A1B6K0H4_9HEMI</name>
<protein>
    <submittedName>
        <fullName evidence="1">Uncharacterized protein</fullName>
    </submittedName>
</protein>
<evidence type="ECO:0000313" key="1">
    <source>
        <dbReference type="EMBL" id="JAT04970.1"/>
    </source>
</evidence>
<dbReference type="EMBL" id="GECU01002737">
    <property type="protein sequence ID" value="JAT04970.1"/>
    <property type="molecule type" value="Transcribed_RNA"/>
</dbReference>
<organism evidence="1">
    <name type="scientific">Homalodisca liturata</name>
    <dbReference type="NCBI Taxonomy" id="320908"/>
    <lineage>
        <taxon>Eukaryota</taxon>
        <taxon>Metazoa</taxon>
        <taxon>Ecdysozoa</taxon>
        <taxon>Arthropoda</taxon>
        <taxon>Hexapoda</taxon>
        <taxon>Insecta</taxon>
        <taxon>Pterygota</taxon>
        <taxon>Neoptera</taxon>
        <taxon>Paraneoptera</taxon>
        <taxon>Hemiptera</taxon>
        <taxon>Auchenorrhyncha</taxon>
        <taxon>Membracoidea</taxon>
        <taxon>Cicadellidae</taxon>
        <taxon>Cicadellinae</taxon>
        <taxon>Proconiini</taxon>
        <taxon>Homalodisca</taxon>
    </lineage>
</organism>
<accession>A0A1B6K0H4</accession>